<keyword evidence="1" id="KW-1133">Transmembrane helix</keyword>
<feature type="transmembrane region" description="Helical" evidence="1">
    <location>
        <begin position="105"/>
        <end position="125"/>
    </location>
</feature>
<gene>
    <name evidence="2" type="ORF">SKAU_G00340910</name>
</gene>
<evidence type="ECO:0000313" key="3">
    <source>
        <dbReference type="Proteomes" id="UP001152622"/>
    </source>
</evidence>
<accession>A0A9Q1EN57</accession>
<proteinExistence type="predicted"/>
<name>A0A9Q1EN57_SYNKA</name>
<dbReference type="AlphaFoldDB" id="A0A9Q1EN57"/>
<comment type="caution">
    <text evidence="2">The sequence shown here is derived from an EMBL/GenBank/DDBJ whole genome shotgun (WGS) entry which is preliminary data.</text>
</comment>
<keyword evidence="1" id="KW-0812">Transmembrane</keyword>
<dbReference type="EMBL" id="JAINUF010000015">
    <property type="protein sequence ID" value="KAJ8341800.1"/>
    <property type="molecule type" value="Genomic_DNA"/>
</dbReference>
<keyword evidence="3" id="KW-1185">Reference proteome</keyword>
<sequence length="165" mass="18372">MCVCVHACASLRVYVYSPLAGIAVGLICCHCLAATTIRCRDGKLPPSLPWLWYLTPHTHTHTHTPTTTSAVAMGARCYRHSGSTGAATLSRCTIFALPVHLTCTFSSFSVFFKFFYFSFIFQALIYDIGGVSRATTLKNNAHFVFFLFFLRMYANSDLDEINDFA</sequence>
<evidence type="ECO:0000256" key="1">
    <source>
        <dbReference type="SAM" id="Phobius"/>
    </source>
</evidence>
<reference evidence="2" key="1">
    <citation type="journal article" date="2023" name="Science">
        <title>Genome structures resolve the early diversification of teleost fishes.</title>
        <authorList>
            <person name="Parey E."/>
            <person name="Louis A."/>
            <person name="Montfort J."/>
            <person name="Bouchez O."/>
            <person name="Roques C."/>
            <person name="Iampietro C."/>
            <person name="Lluch J."/>
            <person name="Castinel A."/>
            <person name="Donnadieu C."/>
            <person name="Desvignes T."/>
            <person name="Floi Bucao C."/>
            <person name="Jouanno E."/>
            <person name="Wen M."/>
            <person name="Mejri S."/>
            <person name="Dirks R."/>
            <person name="Jansen H."/>
            <person name="Henkel C."/>
            <person name="Chen W.J."/>
            <person name="Zahm M."/>
            <person name="Cabau C."/>
            <person name="Klopp C."/>
            <person name="Thompson A.W."/>
            <person name="Robinson-Rechavi M."/>
            <person name="Braasch I."/>
            <person name="Lecointre G."/>
            <person name="Bobe J."/>
            <person name="Postlethwait J.H."/>
            <person name="Berthelot C."/>
            <person name="Roest Crollius H."/>
            <person name="Guiguen Y."/>
        </authorList>
    </citation>
    <scope>NUCLEOTIDE SEQUENCE</scope>
    <source>
        <strain evidence="2">WJC10195</strain>
    </source>
</reference>
<evidence type="ECO:0000313" key="2">
    <source>
        <dbReference type="EMBL" id="KAJ8341800.1"/>
    </source>
</evidence>
<dbReference type="Proteomes" id="UP001152622">
    <property type="component" value="Chromosome 15"/>
</dbReference>
<keyword evidence="1" id="KW-0472">Membrane</keyword>
<protein>
    <submittedName>
        <fullName evidence="2">Uncharacterized protein</fullName>
    </submittedName>
</protein>
<organism evidence="2 3">
    <name type="scientific">Synaphobranchus kaupii</name>
    <name type="common">Kaup's arrowtooth eel</name>
    <dbReference type="NCBI Taxonomy" id="118154"/>
    <lineage>
        <taxon>Eukaryota</taxon>
        <taxon>Metazoa</taxon>
        <taxon>Chordata</taxon>
        <taxon>Craniata</taxon>
        <taxon>Vertebrata</taxon>
        <taxon>Euteleostomi</taxon>
        <taxon>Actinopterygii</taxon>
        <taxon>Neopterygii</taxon>
        <taxon>Teleostei</taxon>
        <taxon>Anguilliformes</taxon>
        <taxon>Synaphobranchidae</taxon>
        <taxon>Synaphobranchus</taxon>
    </lineage>
</organism>